<comment type="caution">
    <text evidence="1">The sequence shown here is derived from an EMBL/GenBank/DDBJ whole genome shotgun (WGS) entry which is preliminary data.</text>
</comment>
<accession>A0ABS5QLH7</accession>
<sequence>MYDISDQIKVYAEDYKEVNGEKKVVWTQLI</sequence>
<dbReference type="Proteomes" id="UP000680365">
    <property type="component" value="Unassembled WGS sequence"/>
</dbReference>
<evidence type="ECO:0000313" key="2">
    <source>
        <dbReference type="Proteomes" id="UP000680365"/>
    </source>
</evidence>
<proteinExistence type="predicted"/>
<reference evidence="1 2" key="1">
    <citation type="journal article" date="2021" name="Nat. Commun.">
        <title>Reductive evolution and unique predatory mode in the CPR bacterium Vampirococcus lugosii.</title>
        <authorList>
            <person name="Moreira D."/>
            <person name="Zivanovic Y."/>
            <person name="Lopez-Archilla A.I."/>
            <person name="Iniesto M."/>
            <person name="Lopez-Garcia P."/>
        </authorList>
    </citation>
    <scope>NUCLEOTIDE SEQUENCE [LARGE SCALE GENOMIC DNA]</scope>
    <source>
        <strain evidence="1">Chiprana</strain>
    </source>
</reference>
<dbReference type="EMBL" id="JAEDAM010000033">
    <property type="protein sequence ID" value="MBS8122032.1"/>
    <property type="molecule type" value="Genomic_DNA"/>
</dbReference>
<organism evidence="1 2">
    <name type="scientific">Candidatus Vampirococcus lugosii</name>
    <dbReference type="NCBI Taxonomy" id="2789015"/>
    <lineage>
        <taxon>Bacteria</taxon>
        <taxon>Candidatus Absconditibacteriota</taxon>
        <taxon>Vampirococcus</taxon>
    </lineage>
</organism>
<protein>
    <submittedName>
        <fullName evidence="1">Uncharacterized protein</fullName>
    </submittedName>
</protein>
<keyword evidence="2" id="KW-1185">Reference proteome</keyword>
<gene>
    <name evidence="1" type="ORF">VAMP_70n58</name>
</gene>
<name>A0ABS5QLH7_9BACT</name>
<evidence type="ECO:0000313" key="1">
    <source>
        <dbReference type="EMBL" id="MBS8122032.1"/>
    </source>
</evidence>